<evidence type="ECO:0000259" key="2">
    <source>
        <dbReference type="Pfam" id="PF13739"/>
    </source>
</evidence>
<comment type="caution">
    <text evidence="3">The sequence shown here is derived from an EMBL/GenBank/DDBJ whole genome shotgun (WGS) entry which is preliminary data.</text>
</comment>
<evidence type="ECO:0000313" key="3">
    <source>
        <dbReference type="EMBL" id="MBP1907328.1"/>
    </source>
</evidence>
<evidence type="ECO:0000259" key="1">
    <source>
        <dbReference type="Pfam" id="PF11738"/>
    </source>
</evidence>
<feature type="domain" description="DUF3298" evidence="1">
    <location>
        <begin position="314"/>
        <end position="375"/>
    </location>
</feature>
<evidence type="ECO:0008006" key="5">
    <source>
        <dbReference type="Google" id="ProtNLM"/>
    </source>
</evidence>
<sequence>MTKKQTKHEWQRGIIATGVLLGGLWLQSGEGLAAPSTPTPSLVTQSYKATGIVQQKVAPAVNSMVTIQYNGTNETASNRTTIKATGIIRDGKTWVPITFLRDALKMPLSYDITKKMYTIGEDFHQFTIDVQDNNSLTLNGYYLNDLQATNINGHFYVPAQLLKQYLGYEANLNAKNRIVSIKEAKQNDVSFTTQTKTESLNGTDIDLAWPQINYSKDSVVEERINQKITDVIAAYEKEIKEQMVLREKEKINSPYLFSSSYIVTYNQKGIVSLILEQYDFTGGAHGMTYRKALTFSLKDGKQLTVTDVVGNNKNLKDINQSIKQKFEKSIEYFGGFKGIDNKADFYIEPGNLIVYFQLYDYTPYVAGFPEFSFSLSKVIPSDSKLFE</sequence>
<dbReference type="InterPro" id="IPR037126">
    <property type="entry name" value="PdaC/RsiV-like_sf"/>
</dbReference>
<protein>
    <recommendedName>
        <fullName evidence="5">DUF4163 domain-containing protein</fullName>
    </recommendedName>
</protein>
<organism evidence="3 4">
    <name type="scientific">Paenibacillus turicensis</name>
    <dbReference type="NCBI Taxonomy" id="160487"/>
    <lineage>
        <taxon>Bacteria</taxon>
        <taxon>Bacillati</taxon>
        <taxon>Bacillota</taxon>
        <taxon>Bacilli</taxon>
        <taxon>Bacillales</taxon>
        <taxon>Paenibacillaceae</taxon>
        <taxon>Paenibacillus</taxon>
    </lineage>
</organism>
<dbReference type="Pfam" id="PF11738">
    <property type="entry name" value="DUF3298"/>
    <property type="match status" value="1"/>
</dbReference>
<dbReference type="Proteomes" id="UP001519272">
    <property type="component" value="Unassembled WGS sequence"/>
</dbReference>
<reference evidence="3 4" key="1">
    <citation type="submission" date="2021-03" db="EMBL/GenBank/DDBJ databases">
        <title>Genomic Encyclopedia of Type Strains, Phase IV (KMG-IV): sequencing the most valuable type-strain genomes for metagenomic binning, comparative biology and taxonomic classification.</title>
        <authorList>
            <person name="Goeker M."/>
        </authorList>
    </citation>
    <scope>NUCLEOTIDE SEQUENCE [LARGE SCALE GENOMIC DNA]</scope>
    <source>
        <strain evidence="3 4">DSM 14349</strain>
    </source>
</reference>
<dbReference type="Gene3D" id="3.30.565.40">
    <property type="entry name" value="Fervidobacterium nodosum Rt17-B1 like"/>
    <property type="match status" value="1"/>
</dbReference>
<name>A0ABS4FXN0_9BACL</name>
<dbReference type="InterPro" id="IPR021729">
    <property type="entry name" value="DUF3298"/>
</dbReference>
<keyword evidence="4" id="KW-1185">Reference proteome</keyword>
<dbReference type="RefSeq" id="WP_210090911.1">
    <property type="nucleotide sequence ID" value="NZ_JAGGKG010000025.1"/>
</dbReference>
<accession>A0ABS4FXN0</accession>
<proteinExistence type="predicted"/>
<dbReference type="Pfam" id="PF13739">
    <property type="entry name" value="PdaC"/>
    <property type="match status" value="1"/>
</dbReference>
<dbReference type="EMBL" id="JAGGKG010000025">
    <property type="protein sequence ID" value="MBP1907328.1"/>
    <property type="molecule type" value="Genomic_DNA"/>
</dbReference>
<dbReference type="Gene3D" id="3.90.640.20">
    <property type="entry name" value="Heat-shock cognate protein, ATPase"/>
    <property type="match status" value="1"/>
</dbReference>
<feature type="domain" description="Deacetylase PdaC" evidence="2">
    <location>
        <begin position="203"/>
        <end position="288"/>
    </location>
</feature>
<evidence type="ECO:0000313" key="4">
    <source>
        <dbReference type="Proteomes" id="UP001519272"/>
    </source>
</evidence>
<dbReference type="InterPro" id="IPR025303">
    <property type="entry name" value="PdaC"/>
</dbReference>
<gene>
    <name evidence="3" type="ORF">J2Z32_004003</name>
</gene>